<evidence type="ECO:0000259" key="16">
    <source>
        <dbReference type="PROSITE" id="PS50919"/>
    </source>
</evidence>
<dbReference type="KEGG" id="tdl:TDEL_0E02980"/>
<dbReference type="InParanoid" id="G8ZV97"/>
<dbReference type="EMBL" id="HE616746">
    <property type="protein sequence ID" value="CCE92541.1"/>
    <property type="molecule type" value="Genomic_DNA"/>
</dbReference>
<dbReference type="InterPro" id="IPR027005">
    <property type="entry name" value="PMT-like"/>
</dbReference>
<dbReference type="AlphaFoldDB" id="G8ZV97"/>
<gene>
    <name evidence="17" type="primary">TDEL0E02980</name>
    <name evidence="17" type="ORF">TDEL_0E02980</name>
</gene>
<dbReference type="CDD" id="cd23286">
    <property type="entry name" value="beta-trefoil_MIR_PMT7-like"/>
    <property type="match status" value="1"/>
</dbReference>
<keyword evidence="6" id="KW-0808">Transferase</keyword>
<evidence type="ECO:0000256" key="10">
    <source>
        <dbReference type="ARBA" id="ARBA00022989"/>
    </source>
</evidence>
<dbReference type="Proteomes" id="UP000005627">
    <property type="component" value="Chromosome 5"/>
</dbReference>
<sequence length="656" mass="75170">MGQMDNKKALECESLPLEKGPYRTYQPVNSYWHNDLGRLKLHDVLVSITITVAFIAYMVRFHASEFTSNPSEAENEILIAIEYYKLGKFRLVALPPFGIQLLSLVPLNKEILRQLSLTFSSLTLAVLYLTLRRVDTYLPFALGCVTAIASLPLYQEESVSVSVDTLQWLLLALSFYSWRTVLCSRIFSKKWFNYMILLSITLGLSASTKFAGTFVCIWIATLAMKGFWSVLGDPKLSVSYLLKYTLFKVLFLGIIPFAIFTSSYALQLGHWSEDSPEFSQYMTPNFKAYLRGPIEQPKFLYYGSIVTLRHVDSLGGYLHSHNHTYLGGSQEQQVTLTQEENDYNNQWIVEPARPKADAELKEVKDFGKIRLRHRATGKLLRASSAKPPVSEQEYTSEISCTGDADYVGDSDELWTAISVGDPLHSPIMPIKSAVKFLNEGHRCTLLSHDTRLPEWAFYQQEVLCVQSPNEARTLFEFETLQLNTTEEIEYSASGCNWNSIVGLKSLLIELIQRQYKWNNYVPGFQHEPNSEKWPFHLFKQRYVNHIWLSSVLYPICFFIYQTLVALIWDIPSTTVSKAQASCNVIYFDFAIECILGWLNLYRPMLAYPFADQRIVTYLPSLILGQLLVWKAMDTWTKTRPWVAVPLCVYVAYTVRP</sequence>
<dbReference type="PANTHER" id="PTHR10050:SF46">
    <property type="entry name" value="PROTEIN O-MANNOSYL-TRANSFERASE 2"/>
    <property type="match status" value="1"/>
</dbReference>
<keyword evidence="7 15" id="KW-0812">Transmembrane</keyword>
<dbReference type="EC" id="2.4.1.109" evidence="4"/>
<keyword evidence="9" id="KW-0256">Endoplasmic reticulum</keyword>
<dbReference type="InterPro" id="IPR003342">
    <property type="entry name" value="ArnT-like_N"/>
</dbReference>
<evidence type="ECO:0000313" key="18">
    <source>
        <dbReference type="Proteomes" id="UP000005627"/>
    </source>
</evidence>
<keyword evidence="8" id="KW-0677">Repeat</keyword>
<dbReference type="SMART" id="SM00472">
    <property type="entry name" value="MIR"/>
    <property type="match status" value="3"/>
</dbReference>
<feature type="transmembrane region" description="Helical" evidence="15">
    <location>
        <begin position="584"/>
        <end position="602"/>
    </location>
</feature>
<dbReference type="Pfam" id="PF02366">
    <property type="entry name" value="PMT"/>
    <property type="match status" value="1"/>
</dbReference>
<dbReference type="GO" id="GO:0004169">
    <property type="term" value="F:dolichyl-phosphate-mannose-protein mannosyltransferase activity"/>
    <property type="evidence" value="ECO:0007669"/>
    <property type="project" value="UniProtKB-EC"/>
</dbReference>
<evidence type="ECO:0000256" key="6">
    <source>
        <dbReference type="ARBA" id="ARBA00022679"/>
    </source>
</evidence>
<feature type="transmembrane region" description="Helical" evidence="15">
    <location>
        <begin position="44"/>
        <end position="63"/>
    </location>
</feature>
<reference evidence="17 18" key="1">
    <citation type="journal article" date="2011" name="Proc. Natl. Acad. Sci. U.S.A.">
        <title>Evolutionary erosion of yeast sex chromosomes by mating-type switching accidents.</title>
        <authorList>
            <person name="Gordon J.L."/>
            <person name="Armisen D."/>
            <person name="Proux-Wera E."/>
            <person name="Oheigeartaigh S.S."/>
            <person name="Byrne K.P."/>
            <person name="Wolfe K.H."/>
        </authorList>
    </citation>
    <scope>NUCLEOTIDE SEQUENCE [LARGE SCALE GENOMIC DNA]</scope>
    <source>
        <strain evidence="18">ATCC 10662 / CBS 1146 / NBRC 0425 / NCYC 2629 / NRRL Y-866</strain>
    </source>
</reference>
<feature type="domain" description="MIR" evidence="16">
    <location>
        <begin position="360"/>
        <end position="419"/>
    </location>
</feature>
<feature type="domain" description="MIR" evidence="16">
    <location>
        <begin position="297"/>
        <end position="352"/>
    </location>
</feature>
<dbReference type="PROSITE" id="PS50919">
    <property type="entry name" value="MIR"/>
    <property type="match status" value="2"/>
</dbReference>
<comment type="subcellular location">
    <subcellularLocation>
        <location evidence="1">Endoplasmic reticulum membrane</location>
        <topology evidence="1">Multi-pass membrane protein</topology>
    </subcellularLocation>
</comment>
<evidence type="ECO:0000256" key="1">
    <source>
        <dbReference type="ARBA" id="ARBA00004477"/>
    </source>
</evidence>
<keyword evidence="5" id="KW-0328">Glycosyltransferase</keyword>
<dbReference type="SUPFAM" id="SSF82109">
    <property type="entry name" value="MIR domain"/>
    <property type="match status" value="1"/>
</dbReference>
<dbReference type="InterPro" id="IPR036300">
    <property type="entry name" value="MIR_dom_sf"/>
</dbReference>
<evidence type="ECO:0000256" key="3">
    <source>
        <dbReference type="ARBA" id="ARBA00007222"/>
    </source>
</evidence>
<proteinExistence type="inferred from homology"/>
<evidence type="ECO:0000313" key="17">
    <source>
        <dbReference type="EMBL" id="CCE92541.1"/>
    </source>
</evidence>
<keyword evidence="11 15" id="KW-0472">Membrane</keyword>
<comment type="catalytic activity">
    <reaction evidence="13">
        <text>a di-trans,poly-cis-dolichyl beta-D-mannosyl phosphate + L-threonyl-[protein] = 3-O-(alpha-D-mannosyl)-L-threonyl-[protein] + a di-trans,poly-cis-dolichyl phosphate + H(+)</text>
        <dbReference type="Rhea" id="RHEA:53396"/>
        <dbReference type="Rhea" id="RHEA-COMP:11060"/>
        <dbReference type="Rhea" id="RHEA-COMP:13547"/>
        <dbReference type="Rhea" id="RHEA-COMP:19498"/>
        <dbReference type="Rhea" id="RHEA-COMP:19501"/>
        <dbReference type="ChEBI" id="CHEBI:15378"/>
        <dbReference type="ChEBI" id="CHEBI:30013"/>
        <dbReference type="ChEBI" id="CHEBI:57683"/>
        <dbReference type="ChEBI" id="CHEBI:58211"/>
        <dbReference type="ChEBI" id="CHEBI:137323"/>
        <dbReference type="EC" id="2.4.1.109"/>
    </reaction>
</comment>
<name>G8ZV97_TORDE</name>
<evidence type="ECO:0000256" key="9">
    <source>
        <dbReference type="ARBA" id="ARBA00022824"/>
    </source>
</evidence>
<feature type="transmembrane region" description="Helical" evidence="15">
    <location>
        <begin position="546"/>
        <end position="568"/>
    </location>
</feature>
<evidence type="ECO:0000256" key="15">
    <source>
        <dbReference type="SAM" id="Phobius"/>
    </source>
</evidence>
<protein>
    <recommendedName>
        <fullName evidence="4">dolichyl-phosphate-mannose--protein mannosyltransferase</fullName>
        <ecNumber evidence="4">2.4.1.109</ecNumber>
    </recommendedName>
</protein>
<dbReference type="UniPathway" id="UPA00378"/>
<keyword evidence="12" id="KW-0325">Glycoprotein</keyword>
<accession>G8ZV97</accession>
<dbReference type="OrthoDB" id="292747at2759"/>
<evidence type="ECO:0000256" key="11">
    <source>
        <dbReference type="ARBA" id="ARBA00023136"/>
    </source>
</evidence>
<evidence type="ECO:0000256" key="4">
    <source>
        <dbReference type="ARBA" id="ARBA00012839"/>
    </source>
</evidence>
<feature type="transmembrane region" description="Helical" evidence="15">
    <location>
        <begin position="166"/>
        <end position="182"/>
    </location>
</feature>
<feature type="transmembrane region" description="Helical" evidence="15">
    <location>
        <begin position="194"/>
        <end position="220"/>
    </location>
</feature>
<feature type="transmembrane region" description="Helical" evidence="15">
    <location>
        <begin position="137"/>
        <end position="154"/>
    </location>
</feature>
<dbReference type="FunCoup" id="G8ZV97">
    <property type="interactions" value="48"/>
</dbReference>
<dbReference type="HOGENOM" id="CLU_008438_2_1_1"/>
<dbReference type="RefSeq" id="XP_003681752.1">
    <property type="nucleotide sequence ID" value="XM_003681704.1"/>
</dbReference>
<organism evidence="17 18">
    <name type="scientific">Torulaspora delbrueckii</name>
    <name type="common">Yeast</name>
    <name type="synonym">Candida colliculosa</name>
    <dbReference type="NCBI Taxonomy" id="4950"/>
    <lineage>
        <taxon>Eukaryota</taxon>
        <taxon>Fungi</taxon>
        <taxon>Dikarya</taxon>
        <taxon>Ascomycota</taxon>
        <taxon>Saccharomycotina</taxon>
        <taxon>Saccharomycetes</taxon>
        <taxon>Saccharomycetales</taxon>
        <taxon>Saccharomycetaceae</taxon>
        <taxon>Torulaspora</taxon>
    </lineage>
</organism>
<evidence type="ECO:0000256" key="13">
    <source>
        <dbReference type="ARBA" id="ARBA00045085"/>
    </source>
</evidence>
<evidence type="ECO:0000256" key="2">
    <source>
        <dbReference type="ARBA" id="ARBA00004922"/>
    </source>
</evidence>
<evidence type="ECO:0000256" key="14">
    <source>
        <dbReference type="ARBA" id="ARBA00045102"/>
    </source>
</evidence>
<dbReference type="Gene3D" id="2.80.10.50">
    <property type="match status" value="1"/>
</dbReference>
<evidence type="ECO:0000256" key="8">
    <source>
        <dbReference type="ARBA" id="ARBA00022737"/>
    </source>
</evidence>
<evidence type="ECO:0000256" key="12">
    <source>
        <dbReference type="ARBA" id="ARBA00023180"/>
    </source>
</evidence>
<evidence type="ECO:0000256" key="5">
    <source>
        <dbReference type="ARBA" id="ARBA00022676"/>
    </source>
</evidence>
<keyword evidence="18" id="KW-1185">Reference proteome</keyword>
<feature type="transmembrane region" description="Helical" evidence="15">
    <location>
        <begin position="240"/>
        <end position="260"/>
    </location>
</feature>
<dbReference type="GeneID" id="11503942"/>
<comment type="similarity">
    <text evidence="3">Belongs to the glycosyltransferase 39 family.</text>
</comment>
<evidence type="ECO:0000256" key="7">
    <source>
        <dbReference type="ARBA" id="ARBA00022692"/>
    </source>
</evidence>
<comment type="pathway">
    <text evidence="2">Protein modification; protein glycosylation.</text>
</comment>
<keyword evidence="10 15" id="KW-1133">Transmembrane helix</keyword>
<dbReference type="Pfam" id="PF02815">
    <property type="entry name" value="MIR"/>
    <property type="match status" value="1"/>
</dbReference>
<comment type="catalytic activity">
    <reaction evidence="14">
        <text>a di-trans,poly-cis-dolichyl beta-D-mannosyl phosphate + L-seryl-[protein] = 3-O-(alpha-D-mannosyl)-L-seryl-[protein] + a di-trans,poly-cis-dolichyl phosphate + H(+)</text>
        <dbReference type="Rhea" id="RHEA:17377"/>
        <dbReference type="Rhea" id="RHEA-COMP:9863"/>
        <dbReference type="Rhea" id="RHEA-COMP:13546"/>
        <dbReference type="Rhea" id="RHEA-COMP:19498"/>
        <dbReference type="Rhea" id="RHEA-COMP:19501"/>
        <dbReference type="ChEBI" id="CHEBI:15378"/>
        <dbReference type="ChEBI" id="CHEBI:29999"/>
        <dbReference type="ChEBI" id="CHEBI:57683"/>
        <dbReference type="ChEBI" id="CHEBI:58211"/>
        <dbReference type="ChEBI" id="CHEBI:137321"/>
        <dbReference type="EC" id="2.4.1.109"/>
    </reaction>
</comment>
<dbReference type="GO" id="GO:0005789">
    <property type="term" value="C:endoplasmic reticulum membrane"/>
    <property type="evidence" value="ECO:0007669"/>
    <property type="project" value="UniProtKB-SubCell"/>
</dbReference>
<dbReference type="PANTHER" id="PTHR10050">
    <property type="entry name" value="DOLICHYL-PHOSPHATE-MANNOSE--PROTEIN MANNOSYLTRANSFERASE"/>
    <property type="match status" value="1"/>
</dbReference>
<dbReference type="InterPro" id="IPR016093">
    <property type="entry name" value="MIR_motif"/>
</dbReference>
<feature type="transmembrane region" description="Helical" evidence="15">
    <location>
        <begin position="111"/>
        <end position="130"/>
    </location>
</feature>
<dbReference type="eggNOG" id="KOG3359">
    <property type="taxonomic scope" value="Eukaryota"/>
</dbReference>